<keyword evidence="3" id="KW-1185">Reference proteome</keyword>
<proteinExistence type="predicted"/>
<evidence type="ECO:0000259" key="2">
    <source>
        <dbReference type="Pfam" id="PF16209"/>
    </source>
</evidence>
<evidence type="ECO:0000313" key="3">
    <source>
        <dbReference type="Proteomes" id="UP001652624"/>
    </source>
</evidence>
<name>A0ABM3WSC1_ERIEU</name>
<reference evidence="4" key="1">
    <citation type="submission" date="2025-08" db="UniProtKB">
        <authorList>
            <consortium name="RefSeq"/>
        </authorList>
    </citation>
    <scope>IDENTIFICATION</scope>
</reference>
<dbReference type="Proteomes" id="UP001652624">
    <property type="component" value="Chromosome X"/>
</dbReference>
<gene>
    <name evidence="4" type="primary">LOC132535919</name>
</gene>
<feature type="domain" description="P-type ATPase N-terminal" evidence="2">
    <location>
        <begin position="199"/>
        <end position="242"/>
    </location>
</feature>
<feature type="compositionally biased region" description="Low complexity" evidence="1">
    <location>
        <begin position="60"/>
        <end position="71"/>
    </location>
</feature>
<dbReference type="PANTHER" id="PTHR24092">
    <property type="entry name" value="PROBABLE PHOSPHOLIPID-TRANSPORTING ATPASE"/>
    <property type="match status" value="1"/>
</dbReference>
<dbReference type="InterPro" id="IPR032631">
    <property type="entry name" value="P-type_ATPase_N"/>
</dbReference>
<sequence length="251" mass="27801">MAFSDGWRLALFLQCAEQTSCGRRSPAPARPSPRAPLPPRAPPPRAPPSGPSHAAPPAPASRTLQAAAAAQGPDKTTPRGRRPRDGRASARGRFGAVREAGPGRRKEHAGAPAAGRRGGRWLGSQPRRPLRAADPASQCFVDGASGRRPRGAERFWQAVLAAMFRRSFNRFCAGEEKRVGTRTVFVGNHPVPETEAYIAQRFCDNRIVSSKYTLWNFLPKNLFEQFRRIANFYFLIIFLVQVRVLEQLLYF</sequence>
<protein>
    <submittedName>
        <fullName evidence="4">Potassium/sodium hyperpolarization-activated cyclic nucleotide-gated channel 2-like</fullName>
    </submittedName>
</protein>
<feature type="compositionally biased region" description="Pro residues" evidence="1">
    <location>
        <begin position="28"/>
        <end position="59"/>
    </location>
</feature>
<dbReference type="RefSeq" id="XP_060039462.1">
    <property type="nucleotide sequence ID" value="XM_060183479.1"/>
</dbReference>
<accession>A0ABM3WSC1</accession>
<evidence type="ECO:0000256" key="1">
    <source>
        <dbReference type="SAM" id="MobiDB-lite"/>
    </source>
</evidence>
<dbReference type="PANTHER" id="PTHR24092:SF38">
    <property type="entry name" value="PHOSPHOLIPID-TRANSPORTING ATPASE IG"/>
    <property type="match status" value="1"/>
</dbReference>
<feature type="region of interest" description="Disordered" evidence="1">
    <location>
        <begin position="19"/>
        <end position="145"/>
    </location>
</feature>
<evidence type="ECO:0000313" key="4">
    <source>
        <dbReference type="RefSeq" id="XP_060039462.1"/>
    </source>
</evidence>
<dbReference type="Pfam" id="PF16209">
    <property type="entry name" value="PhoLip_ATPase_N"/>
    <property type="match status" value="1"/>
</dbReference>
<dbReference type="GeneID" id="132535919"/>
<organism evidence="3 4">
    <name type="scientific">Erinaceus europaeus</name>
    <name type="common">Western European hedgehog</name>
    <dbReference type="NCBI Taxonomy" id="9365"/>
    <lineage>
        <taxon>Eukaryota</taxon>
        <taxon>Metazoa</taxon>
        <taxon>Chordata</taxon>
        <taxon>Craniata</taxon>
        <taxon>Vertebrata</taxon>
        <taxon>Euteleostomi</taxon>
        <taxon>Mammalia</taxon>
        <taxon>Eutheria</taxon>
        <taxon>Laurasiatheria</taxon>
        <taxon>Eulipotyphla</taxon>
        <taxon>Erinaceidae</taxon>
        <taxon>Erinaceinae</taxon>
        <taxon>Erinaceus</taxon>
    </lineage>
</organism>